<feature type="transmembrane region" description="Helical" evidence="1">
    <location>
        <begin position="67"/>
        <end position="83"/>
    </location>
</feature>
<evidence type="ECO:0000256" key="1">
    <source>
        <dbReference type="SAM" id="Phobius"/>
    </source>
</evidence>
<keyword evidence="1" id="KW-1133">Transmembrane helix</keyword>
<sequence>MPSNPDPDSEPQGSFLTTWGKSALPPMCLVTLIGGLHARPVQVFPLLVTFPLVLSSYLSVAGFKIDAAAFGGAWSGVYALLALRRPQGMRQKFSPRGVIRGTAIGLGTMNAAAGGWTYMTGDRIQEAEKRKSQDKWGHGK</sequence>
<feature type="transmembrane region" description="Helical" evidence="1">
    <location>
        <begin position="43"/>
        <end position="61"/>
    </location>
</feature>
<feature type="transmembrane region" description="Helical" evidence="1">
    <location>
        <begin position="15"/>
        <end position="36"/>
    </location>
</feature>
<dbReference type="Proteomes" id="UP001201980">
    <property type="component" value="Unassembled WGS sequence"/>
</dbReference>
<comment type="caution">
    <text evidence="2">The sequence shown here is derived from an EMBL/GenBank/DDBJ whole genome shotgun (WGS) entry which is preliminary data.</text>
</comment>
<gene>
    <name evidence="2" type="ORF">MKZ38_009836</name>
</gene>
<keyword evidence="1" id="KW-0472">Membrane</keyword>
<organism evidence="2 3">
    <name type="scientific">Zalerion maritima</name>
    <dbReference type="NCBI Taxonomy" id="339359"/>
    <lineage>
        <taxon>Eukaryota</taxon>
        <taxon>Fungi</taxon>
        <taxon>Dikarya</taxon>
        <taxon>Ascomycota</taxon>
        <taxon>Pezizomycotina</taxon>
        <taxon>Sordariomycetes</taxon>
        <taxon>Lulworthiomycetidae</taxon>
        <taxon>Lulworthiales</taxon>
        <taxon>Lulworthiaceae</taxon>
        <taxon>Zalerion</taxon>
    </lineage>
</organism>
<keyword evidence="3" id="KW-1185">Reference proteome</keyword>
<evidence type="ECO:0000313" key="3">
    <source>
        <dbReference type="Proteomes" id="UP001201980"/>
    </source>
</evidence>
<evidence type="ECO:0000313" key="2">
    <source>
        <dbReference type="EMBL" id="KAJ2906973.1"/>
    </source>
</evidence>
<name>A0AAD5RYK8_9PEZI</name>
<keyword evidence="1" id="KW-0812">Transmembrane</keyword>
<protein>
    <submittedName>
        <fullName evidence="2">Uncharacterized protein</fullName>
    </submittedName>
</protein>
<proteinExistence type="predicted"/>
<dbReference type="AlphaFoldDB" id="A0AAD5RYK8"/>
<reference evidence="2" key="1">
    <citation type="submission" date="2022-07" db="EMBL/GenBank/DDBJ databases">
        <title>Draft genome sequence of Zalerion maritima ATCC 34329, a (micro)plastics degrading marine fungus.</title>
        <authorList>
            <person name="Paco A."/>
            <person name="Goncalves M.F.M."/>
            <person name="Rocha-Santos T.A.P."/>
            <person name="Alves A."/>
        </authorList>
    </citation>
    <scope>NUCLEOTIDE SEQUENCE</scope>
    <source>
        <strain evidence="2">ATCC 34329</strain>
    </source>
</reference>
<accession>A0AAD5RYK8</accession>
<dbReference type="EMBL" id="JAKWBI020000007">
    <property type="protein sequence ID" value="KAJ2906973.1"/>
    <property type="molecule type" value="Genomic_DNA"/>
</dbReference>